<comment type="caution">
    <text evidence="1">The sequence shown here is derived from an EMBL/GenBank/DDBJ whole genome shotgun (WGS) entry which is preliminary data.</text>
</comment>
<dbReference type="InterPro" id="IPR046004">
    <property type="entry name" value="DUF5960"/>
</dbReference>
<dbReference type="Pfam" id="PF19385">
    <property type="entry name" value="DUF5960"/>
    <property type="match status" value="1"/>
</dbReference>
<proteinExistence type="predicted"/>
<sequence>MNELEKNSVQFDYFSRNYAKFEEDFYKFANINIPLTFLADDLLQHMVSTHHEYFRLNAKNSKDFKDHYFVFRKIESKENKNICQFEYLGHLSAIEFFKFSSRVSKDRDLDKNQKK</sequence>
<reference evidence="1 2" key="1">
    <citation type="submission" date="2021-06" db="EMBL/GenBank/DDBJ databases">
        <authorList>
            <person name="Sun Q."/>
            <person name="Li D."/>
        </authorList>
    </citation>
    <scope>NUCLEOTIDE SEQUENCE [LARGE SCALE GENOMIC DNA]</scope>
    <source>
        <strain evidence="1 2">MSJ-1</strain>
    </source>
</reference>
<organism evidence="1 2">
    <name type="scientific">Peptoniphilus ovalis</name>
    <dbReference type="NCBI Taxonomy" id="2841503"/>
    <lineage>
        <taxon>Bacteria</taxon>
        <taxon>Bacillati</taxon>
        <taxon>Bacillota</taxon>
        <taxon>Tissierellia</taxon>
        <taxon>Tissierellales</taxon>
        <taxon>Peptoniphilaceae</taxon>
        <taxon>Peptoniphilus</taxon>
    </lineage>
</organism>
<evidence type="ECO:0000313" key="2">
    <source>
        <dbReference type="Proteomes" id="UP000783742"/>
    </source>
</evidence>
<evidence type="ECO:0000313" key="1">
    <source>
        <dbReference type="EMBL" id="MBU5668454.1"/>
    </source>
</evidence>
<name>A0ABS6FE46_9FIRM</name>
<dbReference type="Proteomes" id="UP000783742">
    <property type="component" value="Unassembled WGS sequence"/>
</dbReference>
<gene>
    <name evidence="1" type="ORF">KQI68_01230</name>
</gene>
<accession>A0ABS6FE46</accession>
<keyword evidence="2" id="KW-1185">Reference proteome</keyword>
<dbReference type="EMBL" id="JAHLQO010000001">
    <property type="protein sequence ID" value="MBU5668454.1"/>
    <property type="molecule type" value="Genomic_DNA"/>
</dbReference>
<protein>
    <submittedName>
        <fullName evidence="1">Uncharacterized protein</fullName>
    </submittedName>
</protein>
<dbReference type="RefSeq" id="WP_216548210.1">
    <property type="nucleotide sequence ID" value="NZ_JAHLQO010000001.1"/>
</dbReference>